<dbReference type="PRINTS" id="PR01988">
    <property type="entry name" value="EXPORTERBACE"/>
</dbReference>
<dbReference type="SUPFAM" id="SSF103473">
    <property type="entry name" value="MFS general substrate transporter"/>
    <property type="match status" value="1"/>
</dbReference>
<reference evidence="9 10" key="2">
    <citation type="submission" date="2020-04" db="EMBL/GenBank/DDBJ databases">
        <authorList>
            <person name="Fomenkov A."/>
            <person name="Anton B.P."/>
            <person name="Roberts R.J."/>
        </authorList>
    </citation>
    <scope>NUCLEOTIDE SEQUENCE [LARGE SCALE GENOMIC DNA]</scope>
    <source>
        <strain evidence="9 10">S2</strain>
    </source>
</reference>
<dbReference type="PANTHER" id="PTHR43414:SF1">
    <property type="entry name" value="PEPTIDE PERMEASE"/>
    <property type="match status" value="1"/>
</dbReference>
<dbReference type="InterPro" id="IPR011701">
    <property type="entry name" value="MFS"/>
</dbReference>
<accession>A0A6H1P3F5</accession>
<dbReference type="Pfam" id="PF07690">
    <property type="entry name" value="MFS_1"/>
    <property type="match status" value="1"/>
</dbReference>
<dbReference type="GO" id="GO:0005886">
    <property type="term" value="C:plasma membrane"/>
    <property type="evidence" value="ECO:0007669"/>
    <property type="project" value="UniProtKB-SubCell"/>
</dbReference>
<keyword evidence="2" id="KW-0813">Transport</keyword>
<dbReference type="InterPro" id="IPR020846">
    <property type="entry name" value="MFS_dom"/>
</dbReference>
<evidence type="ECO:0000256" key="1">
    <source>
        <dbReference type="ARBA" id="ARBA00004651"/>
    </source>
</evidence>
<feature type="transmembrane region" description="Helical" evidence="7">
    <location>
        <begin position="168"/>
        <end position="188"/>
    </location>
</feature>
<dbReference type="PROSITE" id="PS50850">
    <property type="entry name" value="MFS"/>
    <property type="match status" value="1"/>
</dbReference>
<evidence type="ECO:0000313" key="9">
    <source>
        <dbReference type="EMBL" id="QIZ07947.1"/>
    </source>
</evidence>
<protein>
    <submittedName>
        <fullName evidence="9">MFS transporter</fullName>
    </submittedName>
</protein>
<comment type="subcellular location">
    <subcellularLocation>
        <location evidence="1">Cell membrane</location>
        <topology evidence="1">Multi-pass membrane protein</topology>
    </subcellularLocation>
</comment>
<evidence type="ECO:0000256" key="7">
    <source>
        <dbReference type="SAM" id="Phobius"/>
    </source>
</evidence>
<dbReference type="Gene3D" id="1.20.1250.20">
    <property type="entry name" value="MFS general substrate transporter like domains"/>
    <property type="match status" value="1"/>
</dbReference>
<feature type="transmembrane region" description="Helical" evidence="7">
    <location>
        <begin position="46"/>
        <end position="68"/>
    </location>
</feature>
<keyword evidence="4 7" id="KW-0812">Transmembrane</keyword>
<dbReference type="EMBL" id="CP051128">
    <property type="protein sequence ID" value="QIZ07947.1"/>
    <property type="molecule type" value="Genomic_DNA"/>
</dbReference>
<feature type="transmembrane region" description="Helical" evidence="7">
    <location>
        <begin position="281"/>
        <end position="299"/>
    </location>
</feature>
<feature type="domain" description="Major facilitator superfamily (MFS) profile" evidence="8">
    <location>
        <begin position="14"/>
        <end position="392"/>
    </location>
</feature>
<evidence type="ECO:0000256" key="6">
    <source>
        <dbReference type="ARBA" id="ARBA00023136"/>
    </source>
</evidence>
<feature type="transmembrane region" description="Helical" evidence="7">
    <location>
        <begin position="250"/>
        <end position="269"/>
    </location>
</feature>
<gene>
    <name evidence="9" type="ORF">HFZ78_15420</name>
</gene>
<proteinExistence type="predicted"/>
<name>A0A6H1P3F5_PRIMG</name>
<dbReference type="AlphaFoldDB" id="A0A6H1P3F5"/>
<evidence type="ECO:0000256" key="2">
    <source>
        <dbReference type="ARBA" id="ARBA00022448"/>
    </source>
</evidence>
<evidence type="ECO:0000259" key="8">
    <source>
        <dbReference type="PROSITE" id="PS50850"/>
    </source>
</evidence>
<feature type="transmembrane region" description="Helical" evidence="7">
    <location>
        <begin position="14"/>
        <end position="40"/>
    </location>
</feature>
<evidence type="ECO:0000256" key="3">
    <source>
        <dbReference type="ARBA" id="ARBA00022475"/>
    </source>
</evidence>
<evidence type="ECO:0000256" key="5">
    <source>
        <dbReference type="ARBA" id="ARBA00022989"/>
    </source>
</evidence>
<feature type="transmembrane region" description="Helical" evidence="7">
    <location>
        <begin position="371"/>
        <end position="390"/>
    </location>
</feature>
<dbReference type="GO" id="GO:0022857">
    <property type="term" value="F:transmembrane transporter activity"/>
    <property type="evidence" value="ECO:0007669"/>
    <property type="project" value="InterPro"/>
</dbReference>
<dbReference type="InterPro" id="IPR036259">
    <property type="entry name" value="MFS_trans_sf"/>
</dbReference>
<evidence type="ECO:0000256" key="4">
    <source>
        <dbReference type="ARBA" id="ARBA00022692"/>
    </source>
</evidence>
<organism evidence="9 10">
    <name type="scientific">Priestia megaterium</name>
    <name type="common">Bacillus megaterium</name>
    <dbReference type="NCBI Taxonomy" id="1404"/>
    <lineage>
        <taxon>Bacteria</taxon>
        <taxon>Bacillati</taxon>
        <taxon>Bacillota</taxon>
        <taxon>Bacilli</taxon>
        <taxon>Bacillales</taxon>
        <taxon>Bacillaceae</taxon>
        <taxon>Priestia</taxon>
    </lineage>
</organism>
<feature type="transmembrane region" description="Helical" evidence="7">
    <location>
        <begin position="217"/>
        <end position="235"/>
    </location>
</feature>
<sequence length="405" mass="44358">MTKVKNYIGQFHPIVWVLLLGTVLSRGSAFMTLPFLSIYLSRHMDLSPIVIGLTVGMSPLMATVGGFIGGHLSDRFGRKPIMLTALFALAIVYYGFTLATGQGWFILLNALNGLCTSFFEPTSQALMADLTSKEKRMKVYSLRYTAMNIGASVGPLIGAYLASTAAKLSFAITGTTYLIYAIVLVYFMKKLVIQTEKISKKVVSLGDAFWIIKTDKALRYLIIGIILVNIGYVQIDSNLPQILEGTVENGIVIFSSLITINALMVVFLQMPISYVAEKFRLMQVMVIGAVFMAAGLIAFSFVSGWVTAILAIVLLTLGEILIFPSNSMMIDQLAPEHLRGTYFGAAQFRKIGNFLGPIIGGYLLSQYQGQIMFWLIALITLGSIVFFTAGNKVFIDTKASIEKTT</sequence>
<evidence type="ECO:0000313" key="10">
    <source>
        <dbReference type="Proteomes" id="UP000501868"/>
    </source>
</evidence>
<keyword evidence="3" id="KW-1003">Cell membrane</keyword>
<keyword evidence="5 7" id="KW-1133">Transmembrane helix</keyword>
<dbReference type="InterPro" id="IPR022324">
    <property type="entry name" value="Bacilysin_exporter_BacE_put"/>
</dbReference>
<dbReference type="Proteomes" id="UP000501868">
    <property type="component" value="Chromosome"/>
</dbReference>
<dbReference type="PANTHER" id="PTHR43414">
    <property type="entry name" value="MULTIDRUG RESISTANCE PROTEIN MDTG"/>
    <property type="match status" value="1"/>
</dbReference>
<feature type="transmembrane region" description="Helical" evidence="7">
    <location>
        <begin position="305"/>
        <end position="323"/>
    </location>
</feature>
<dbReference type="CDD" id="cd17329">
    <property type="entry name" value="MFS_MdtH_MDR_like"/>
    <property type="match status" value="1"/>
</dbReference>
<keyword evidence="6 7" id="KW-0472">Membrane</keyword>
<feature type="transmembrane region" description="Helical" evidence="7">
    <location>
        <begin position="140"/>
        <end position="162"/>
    </location>
</feature>
<reference evidence="9 10" key="1">
    <citation type="submission" date="2020-04" db="EMBL/GenBank/DDBJ databases">
        <title>Genome-Wide Identification of 5-Methylcytosine Sites in Bacterial Genomes By High-Throughput Sequencing of MspJI Restriction Fragments.</title>
        <authorList>
            <person name="Wu V."/>
        </authorList>
    </citation>
    <scope>NUCLEOTIDE SEQUENCE [LARGE SCALE GENOMIC DNA]</scope>
    <source>
        <strain evidence="9 10">S2</strain>
    </source>
</reference>